<dbReference type="Gene3D" id="3.90.190.10">
    <property type="entry name" value="Protein tyrosine phosphatase superfamily"/>
    <property type="match status" value="1"/>
</dbReference>
<dbReference type="SUPFAM" id="SSF52799">
    <property type="entry name" value="(Phosphotyrosine protein) phosphatases II"/>
    <property type="match status" value="1"/>
</dbReference>
<name>A0A812V6G0_SYMPI</name>
<dbReference type="PROSITE" id="PS00383">
    <property type="entry name" value="TYR_PHOSPHATASE_1"/>
    <property type="match status" value="1"/>
</dbReference>
<dbReference type="PROSITE" id="PS50056">
    <property type="entry name" value="TYR_PHOSPHATASE_2"/>
    <property type="match status" value="1"/>
</dbReference>
<keyword evidence="1" id="KW-0378">Hydrolase</keyword>
<dbReference type="InterPro" id="IPR057023">
    <property type="entry name" value="PTP-SAK"/>
</dbReference>
<dbReference type="Proteomes" id="UP000649617">
    <property type="component" value="Unassembled WGS sequence"/>
</dbReference>
<protein>
    <recommendedName>
        <fullName evidence="3">Tyrosine specific protein phosphatases domain-containing protein</fullName>
    </recommendedName>
</protein>
<proteinExistence type="predicted"/>
<reference evidence="4" key="1">
    <citation type="submission" date="2021-02" db="EMBL/GenBank/DDBJ databases">
        <authorList>
            <person name="Dougan E. K."/>
            <person name="Rhodes N."/>
            <person name="Thang M."/>
            <person name="Chan C."/>
        </authorList>
    </citation>
    <scope>NUCLEOTIDE SEQUENCE</scope>
</reference>
<dbReference type="InterPro" id="IPR029021">
    <property type="entry name" value="Prot-tyrosine_phosphatase-like"/>
</dbReference>
<evidence type="ECO:0000259" key="3">
    <source>
        <dbReference type="PROSITE" id="PS50056"/>
    </source>
</evidence>
<gene>
    <name evidence="4" type="ORF">SPIL2461_LOCUS15957</name>
</gene>
<evidence type="ECO:0000313" key="5">
    <source>
        <dbReference type="Proteomes" id="UP000649617"/>
    </source>
</evidence>
<dbReference type="InterPro" id="IPR000387">
    <property type="entry name" value="Tyr_Pase_dom"/>
</dbReference>
<dbReference type="InterPro" id="IPR016130">
    <property type="entry name" value="Tyr_Pase_AS"/>
</dbReference>
<sequence length="245" mass="26732">MAASSQVCKAAVWTAFGSLALCWLCSQKLGMTSLVTASPQPRRFSEHANWLLPGHLMIGRYPYLNPVYCMSQQDADAQLRSLLDAGVTTFVCLQSEIPPQIGAGAVWPKSGVPVRGFAGSFMPYAAKAQRLAPDKPLQFLHCPIQDLNTPQSQELSELVADLSQRMEAGEVIYLHCWGGRGRSGVVAACLLGRFFNLPPAECLRVVQDGYSSRGSELDIGALAKSPQTDEQRQFVKLWLTQTQSS</sequence>
<dbReference type="OrthoDB" id="2017893at2759"/>
<dbReference type="EMBL" id="CAJNIZ010040247">
    <property type="protein sequence ID" value="CAE7600943.1"/>
    <property type="molecule type" value="Genomic_DNA"/>
</dbReference>
<feature type="chain" id="PRO_5032570670" description="Tyrosine specific protein phosphatases domain-containing protein" evidence="2">
    <location>
        <begin position="31"/>
        <end position="245"/>
    </location>
</feature>
<feature type="domain" description="Tyrosine specific protein phosphatases" evidence="3">
    <location>
        <begin position="153"/>
        <end position="188"/>
    </location>
</feature>
<dbReference type="AlphaFoldDB" id="A0A812V6G0"/>
<evidence type="ECO:0000256" key="1">
    <source>
        <dbReference type="ARBA" id="ARBA00022801"/>
    </source>
</evidence>
<evidence type="ECO:0000256" key="2">
    <source>
        <dbReference type="SAM" id="SignalP"/>
    </source>
</evidence>
<feature type="signal peptide" evidence="2">
    <location>
        <begin position="1"/>
        <end position="30"/>
    </location>
</feature>
<organism evidence="4 5">
    <name type="scientific">Symbiodinium pilosum</name>
    <name type="common">Dinoflagellate</name>
    <dbReference type="NCBI Taxonomy" id="2952"/>
    <lineage>
        <taxon>Eukaryota</taxon>
        <taxon>Sar</taxon>
        <taxon>Alveolata</taxon>
        <taxon>Dinophyceae</taxon>
        <taxon>Suessiales</taxon>
        <taxon>Symbiodiniaceae</taxon>
        <taxon>Symbiodinium</taxon>
    </lineage>
</organism>
<evidence type="ECO:0000313" key="4">
    <source>
        <dbReference type="EMBL" id="CAE7600943.1"/>
    </source>
</evidence>
<dbReference type="Pfam" id="PF22784">
    <property type="entry name" value="PTP-SAK"/>
    <property type="match status" value="1"/>
</dbReference>
<keyword evidence="5" id="KW-1185">Reference proteome</keyword>
<accession>A0A812V6G0</accession>
<dbReference type="GO" id="GO:0016791">
    <property type="term" value="F:phosphatase activity"/>
    <property type="evidence" value="ECO:0007669"/>
    <property type="project" value="UniProtKB-ARBA"/>
</dbReference>
<comment type="caution">
    <text evidence="4">The sequence shown here is derived from an EMBL/GenBank/DDBJ whole genome shotgun (WGS) entry which is preliminary data.</text>
</comment>
<keyword evidence="2" id="KW-0732">Signal</keyword>